<evidence type="ECO:0000313" key="1">
    <source>
        <dbReference type="EMBL" id="TVP41158.1"/>
    </source>
</evidence>
<organism evidence="1 2">
    <name type="scientific">Candidatus Nitrosocosmicus arcticus</name>
    <dbReference type="NCBI Taxonomy" id="2035267"/>
    <lineage>
        <taxon>Archaea</taxon>
        <taxon>Nitrososphaerota</taxon>
        <taxon>Nitrososphaeria</taxon>
        <taxon>Nitrososphaerales</taxon>
        <taxon>Nitrososphaeraceae</taxon>
        <taxon>Candidatus Nitrosocosmicus</taxon>
    </lineage>
</organism>
<name>A0A557SX23_9ARCH</name>
<comment type="caution">
    <text evidence="1">The sequence shown here is derived from an EMBL/GenBank/DDBJ whole genome shotgun (WGS) entry which is preliminary data.</text>
</comment>
<proteinExistence type="predicted"/>
<dbReference type="AlphaFoldDB" id="A0A557SX23"/>
<gene>
    <name evidence="1" type="ORF">NARC_40121</name>
</gene>
<keyword evidence="2" id="KW-1185">Reference proteome</keyword>
<dbReference type="Proteomes" id="UP000315289">
    <property type="component" value="Unassembled WGS sequence"/>
</dbReference>
<dbReference type="EMBL" id="VOAH01000004">
    <property type="protein sequence ID" value="TVP41158.1"/>
    <property type="molecule type" value="Genomic_DNA"/>
</dbReference>
<reference evidence="1 2" key="1">
    <citation type="journal article" date="2019" name="Front. Microbiol.">
        <title>Ammonia Oxidation by the Arctic Terrestrial Thaumarchaeote Candidatus Nitrosocosmicus arcticus Is Stimulated by Increasing Temperatures.</title>
        <authorList>
            <person name="Alves R.J.E."/>
            <person name="Kerou M."/>
            <person name="Zappe A."/>
            <person name="Bittner R."/>
            <person name="Abby S.S."/>
            <person name="Schmidt H.A."/>
            <person name="Pfeifer K."/>
            <person name="Schleper C."/>
        </authorList>
    </citation>
    <scope>NUCLEOTIDE SEQUENCE [LARGE SCALE GENOMIC DNA]</scope>
    <source>
        <strain evidence="1 2">Kfb</strain>
    </source>
</reference>
<evidence type="ECO:0000313" key="2">
    <source>
        <dbReference type="Proteomes" id="UP000315289"/>
    </source>
</evidence>
<sequence length="40" mass="4876">MYLTIMNDHFMRMILHFNNDSIYSKGRKADSMRINNLIRN</sequence>
<accession>A0A557SX23</accession>
<protein>
    <submittedName>
        <fullName evidence="1">Uncharacterized protein</fullName>
    </submittedName>
</protein>